<proteinExistence type="predicted"/>
<feature type="compositionally biased region" description="Basic and acidic residues" evidence="1">
    <location>
        <begin position="125"/>
        <end position="141"/>
    </location>
</feature>
<dbReference type="AlphaFoldDB" id="A0AAV5RED8"/>
<feature type="compositionally biased region" description="Acidic residues" evidence="1">
    <location>
        <begin position="324"/>
        <end position="364"/>
    </location>
</feature>
<feature type="compositionally biased region" description="Polar residues" evidence="1">
    <location>
        <begin position="311"/>
        <end position="323"/>
    </location>
</feature>
<keyword evidence="3" id="KW-1185">Reference proteome</keyword>
<feature type="compositionally biased region" description="Acidic residues" evidence="1">
    <location>
        <begin position="272"/>
        <end position="290"/>
    </location>
</feature>
<feature type="compositionally biased region" description="Basic residues" evidence="1">
    <location>
        <begin position="165"/>
        <end position="177"/>
    </location>
</feature>
<feature type="compositionally biased region" description="Low complexity" evidence="1">
    <location>
        <begin position="114"/>
        <end position="123"/>
    </location>
</feature>
<feature type="region of interest" description="Disordered" evidence="1">
    <location>
        <begin position="224"/>
        <end position="366"/>
    </location>
</feature>
<feature type="region of interest" description="Disordered" evidence="1">
    <location>
        <begin position="1"/>
        <end position="26"/>
    </location>
</feature>
<feature type="region of interest" description="Disordered" evidence="1">
    <location>
        <begin position="91"/>
        <end position="142"/>
    </location>
</feature>
<sequence>MGKTKSTHTSFKSKDPKDPKHKSTIHEKPTISSQAMFMQELAQSPALSALAGLGASFPTAKIFVSNAVPLLQMISNKRKLARGEEALSGLYDSTDKKSGRESLEKKKSSKKSGQKSSKNSKYSKNQKEKHTKDARHSKDPQATEMFNDTMAYLTQYIHPESAKKTVNRRSKSKKVAKKQIPANFEDATDKKHFLKGEKNERLAKYFLSYKILKRLLETTDLEKEFENVSKGSGSTVRSNINSSSDEEQDVSNQLKFSRSSKKVDIITSETESSSEESSELESLSESESNSDTDSLYSSASSSDSNYSLKSGQDSNLESMTESGSESDFELVTETGSESESENSSESEPESDSESESDLEEEDYELLGLSENHPLVIVASRIGELGKLKEIARKRGVERRK</sequence>
<gene>
    <name evidence="2" type="ORF">DASB73_002850</name>
</gene>
<evidence type="ECO:0000313" key="3">
    <source>
        <dbReference type="Proteomes" id="UP001362899"/>
    </source>
</evidence>
<reference evidence="2 3" key="1">
    <citation type="journal article" date="2023" name="Elife">
        <title>Identification of key yeast species and microbe-microbe interactions impacting larval growth of Drosophila in the wild.</title>
        <authorList>
            <person name="Mure A."/>
            <person name="Sugiura Y."/>
            <person name="Maeda R."/>
            <person name="Honda K."/>
            <person name="Sakurai N."/>
            <person name="Takahashi Y."/>
            <person name="Watada M."/>
            <person name="Katoh T."/>
            <person name="Gotoh A."/>
            <person name="Gotoh Y."/>
            <person name="Taniguchi I."/>
            <person name="Nakamura K."/>
            <person name="Hayashi T."/>
            <person name="Katayama T."/>
            <person name="Uemura T."/>
            <person name="Hattori Y."/>
        </authorList>
    </citation>
    <scope>NUCLEOTIDE SEQUENCE [LARGE SCALE GENOMIC DNA]</scope>
    <source>
        <strain evidence="2 3">SB-73</strain>
    </source>
</reference>
<accession>A0AAV5RED8</accession>
<feature type="compositionally biased region" description="Low complexity" evidence="1">
    <location>
        <begin position="1"/>
        <end position="10"/>
    </location>
</feature>
<feature type="compositionally biased region" description="Low complexity" evidence="1">
    <location>
        <begin position="291"/>
        <end position="310"/>
    </location>
</feature>
<feature type="compositionally biased region" description="Basic and acidic residues" evidence="1">
    <location>
        <begin position="93"/>
        <end position="106"/>
    </location>
</feature>
<feature type="compositionally biased region" description="Polar residues" evidence="1">
    <location>
        <begin position="229"/>
        <end position="243"/>
    </location>
</feature>
<organism evidence="2 3">
    <name type="scientific">Starmerella bacillaris</name>
    <name type="common">Yeast</name>
    <name type="synonym">Candida zemplinina</name>
    <dbReference type="NCBI Taxonomy" id="1247836"/>
    <lineage>
        <taxon>Eukaryota</taxon>
        <taxon>Fungi</taxon>
        <taxon>Dikarya</taxon>
        <taxon>Ascomycota</taxon>
        <taxon>Saccharomycotina</taxon>
        <taxon>Dipodascomycetes</taxon>
        <taxon>Dipodascales</taxon>
        <taxon>Trichomonascaceae</taxon>
        <taxon>Starmerella</taxon>
    </lineage>
</organism>
<dbReference type="EMBL" id="BTGC01000001">
    <property type="protein sequence ID" value="GMM49327.1"/>
    <property type="molecule type" value="Genomic_DNA"/>
</dbReference>
<feature type="region of interest" description="Disordered" evidence="1">
    <location>
        <begin position="158"/>
        <end position="179"/>
    </location>
</feature>
<protein>
    <submittedName>
        <fullName evidence="2">Uncharacterized protein</fullName>
    </submittedName>
</protein>
<evidence type="ECO:0000256" key="1">
    <source>
        <dbReference type="SAM" id="MobiDB-lite"/>
    </source>
</evidence>
<evidence type="ECO:0000313" key="2">
    <source>
        <dbReference type="EMBL" id="GMM49327.1"/>
    </source>
</evidence>
<name>A0AAV5RED8_STABA</name>
<comment type="caution">
    <text evidence="2">The sequence shown here is derived from an EMBL/GenBank/DDBJ whole genome shotgun (WGS) entry which is preliminary data.</text>
</comment>
<dbReference type="Proteomes" id="UP001362899">
    <property type="component" value="Unassembled WGS sequence"/>
</dbReference>